<name>A0A498JDD6_MALDO</name>
<evidence type="ECO:0000256" key="1">
    <source>
        <dbReference type="SAM" id="Phobius"/>
    </source>
</evidence>
<proteinExistence type="predicted"/>
<dbReference type="AlphaFoldDB" id="A0A498JDD6"/>
<accession>A0A498JDD6</accession>
<keyword evidence="1" id="KW-0472">Membrane</keyword>
<comment type="caution">
    <text evidence="2">The sequence shown here is derived from an EMBL/GenBank/DDBJ whole genome shotgun (WGS) entry which is preliminary data.</text>
</comment>
<reference evidence="2 3" key="1">
    <citation type="submission" date="2018-10" db="EMBL/GenBank/DDBJ databases">
        <title>A high-quality apple genome assembly.</title>
        <authorList>
            <person name="Hu J."/>
        </authorList>
    </citation>
    <scope>NUCLEOTIDE SEQUENCE [LARGE SCALE GENOMIC DNA]</scope>
    <source>
        <strain evidence="3">cv. HFTH1</strain>
        <tissue evidence="2">Young leaf</tissue>
    </source>
</reference>
<dbReference type="Proteomes" id="UP000290289">
    <property type="component" value="Chromosome 7"/>
</dbReference>
<protein>
    <recommendedName>
        <fullName evidence="4">Transmembrane protein</fullName>
    </recommendedName>
</protein>
<evidence type="ECO:0008006" key="4">
    <source>
        <dbReference type="Google" id="ProtNLM"/>
    </source>
</evidence>
<dbReference type="EMBL" id="RDQH01000333">
    <property type="protein sequence ID" value="RXH93530.1"/>
    <property type="molecule type" value="Genomic_DNA"/>
</dbReference>
<gene>
    <name evidence="2" type="ORF">DVH24_014106</name>
</gene>
<keyword evidence="1" id="KW-1133">Transmembrane helix</keyword>
<keyword evidence="1" id="KW-0812">Transmembrane</keyword>
<sequence>MAKRKCSCLDVAIGEASVGWWRGFWMLGGGCCSESLGFYFLLYCMYWAFTVGSFGLFGG</sequence>
<evidence type="ECO:0000313" key="2">
    <source>
        <dbReference type="EMBL" id="RXH93530.1"/>
    </source>
</evidence>
<organism evidence="2 3">
    <name type="scientific">Malus domestica</name>
    <name type="common">Apple</name>
    <name type="synonym">Pyrus malus</name>
    <dbReference type="NCBI Taxonomy" id="3750"/>
    <lineage>
        <taxon>Eukaryota</taxon>
        <taxon>Viridiplantae</taxon>
        <taxon>Streptophyta</taxon>
        <taxon>Embryophyta</taxon>
        <taxon>Tracheophyta</taxon>
        <taxon>Spermatophyta</taxon>
        <taxon>Magnoliopsida</taxon>
        <taxon>eudicotyledons</taxon>
        <taxon>Gunneridae</taxon>
        <taxon>Pentapetalae</taxon>
        <taxon>rosids</taxon>
        <taxon>fabids</taxon>
        <taxon>Rosales</taxon>
        <taxon>Rosaceae</taxon>
        <taxon>Amygdaloideae</taxon>
        <taxon>Maleae</taxon>
        <taxon>Malus</taxon>
    </lineage>
</organism>
<keyword evidence="3" id="KW-1185">Reference proteome</keyword>
<evidence type="ECO:0000313" key="3">
    <source>
        <dbReference type="Proteomes" id="UP000290289"/>
    </source>
</evidence>
<feature type="transmembrane region" description="Helical" evidence="1">
    <location>
        <begin position="36"/>
        <end position="57"/>
    </location>
</feature>